<organism evidence="2 3">
    <name type="scientific">Acanthoscelides obtectus</name>
    <name type="common">Bean weevil</name>
    <name type="synonym">Bruchus obtectus</name>
    <dbReference type="NCBI Taxonomy" id="200917"/>
    <lineage>
        <taxon>Eukaryota</taxon>
        <taxon>Metazoa</taxon>
        <taxon>Ecdysozoa</taxon>
        <taxon>Arthropoda</taxon>
        <taxon>Hexapoda</taxon>
        <taxon>Insecta</taxon>
        <taxon>Pterygota</taxon>
        <taxon>Neoptera</taxon>
        <taxon>Endopterygota</taxon>
        <taxon>Coleoptera</taxon>
        <taxon>Polyphaga</taxon>
        <taxon>Cucujiformia</taxon>
        <taxon>Chrysomeloidea</taxon>
        <taxon>Chrysomelidae</taxon>
        <taxon>Bruchinae</taxon>
        <taxon>Bruchini</taxon>
        <taxon>Acanthoscelides</taxon>
    </lineage>
</organism>
<protein>
    <submittedName>
        <fullName evidence="2">Uncharacterized protein</fullName>
    </submittedName>
</protein>
<gene>
    <name evidence="2" type="ORF">ACAOBT_LOCUS7022</name>
</gene>
<feature type="chain" id="PRO_5040135658" evidence="1">
    <location>
        <begin position="23"/>
        <end position="125"/>
    </location>
</feature>
<proteinExistence type="predicted"/>
<accession>A0A9P0K3M1</accession>
<reference evidence="2" key="1">
    <citation type="submission" date="2022-03" db="EMBL/GenBank/DDBJ databases">
        <authorList>
            <person name="Sayadi A."/>
        </authorList>
    </citation>
    <scope>NUCLEOTIDE SEQUENCE</scope>
</reference>
<dbReference type="OrthoDB" id="2129233at2759"/>
<comment type="caution">
    <text evidence="2">The sequence shown here is derived from an EMBL/GenBank/DDBJ whole genome shotgun (WGS) entry which is preliminary data.</text>
</comment>
<keyword evidence="1" id="KW-0732">Signal</keyword>
<evidence type="ECO:0000313" key="3">
    <source>
        <dbReference type="Proteomes" id="UP001152888"/>
    </source>
</evidence>
<dbReference type="AlphaFoldDB" id="A0A9P0K3M1"/>
<keyword evidence="3" id="KW-1185">Reference proteome</keyword>
<name>A0A9P0K3M1_ACAOB</name>
<dbReference type="EMBL" id="CAKOFQ010006736">
    <property type="protein sequence ID" value="CAH1966749.1"/>
    <property type="molecule type" value="Genomic_DNA"/>
</dbReference>
<feature type="signal peptide" evidence="1">
    <location>
        <begin position="1"/>
        <end position="22"/>
    </location>
</feature>
<dbReference type="Proteomes" id="UP001152888">
    <property type="component" value="Unassembled WGS sequence"/>
</dbReference>
<evidence type="ECO:0000256" key="1">
    <source>
        <dbReference type="SAM" id="SignalP"/>
    </source>
</evidence>
<sequence length="125" mass="14091">MEGIILWKTHMLIIAILTYTDATTENELVKKEDVDASLQVIYEVAIRSLGSLCVTEQFRFLTVPLDTLRFESVRQKADLAATLLQDLGVAHHNGEQDDRLSLFIDLQILESSTCRLIILYGNLIA</sequence>
<evidence type="ECO:0000313" key="2">
    <source>
        <dbReference type="EMBL" id="CAH1966749.1"/>
    </source>
</evidence>